<proteinExistence type="predicted"/>
<sequence>MSGLMSLANGMVDTVKGMLDNYTLVIDGAHSTGLMCLMGPHGSGYTRPLGPENEYLIQVQANSKGLVPAETQQSSRLFAAQIPTSRPDKALPQPRIATRGLGLYARSRRAEATNSLLIESASETHSCHPVDDGRWAVNIAQ</sequence>
<gene>
    <name evidence="1" type="ORF">ISF_01961</name>
</gene>
<reference evidence="1 2" key="1">
    <citation type="journal article" date="2016" name="Genome Biol. Evol.">
        <title>Divergent and convergent evolution of fungal pathogenicity.</title>
        <authorList>
            <person name="Shang Y."/>
            <person name="Xiao G."/>
            <person name="Zheng P."/>
            <person name="Cen K."/>
            <person name="Zhan S."/>
            <person name="Wang C."/>
        </authorList>
    </citation>
    <scope>NUCLEOTIDE SEQUENCE [LARGE SCALE GENOMIC DNA]</scope>
    <source>
        <strain evidence="1 2">ARSEF 2679</strain>
    </source>
</reference>
<dbReference type="GeneID" id="30018253"/>
<accession>A0A168CIB0</accession>
<evidence type="ECO:0000313" key="1">
    <source>
        <dbReference type="EMBL" id="OAA71410.1"/>
    </source>
</evidence>
<comment type="caution">
    <text evidence="1">The sequence shown here is derived from an EMBL/GenBank/DDBJ whole genome shotgun (WGS) entry which is preliminary data.</text>
</comment>
<organism evidence="1 2">
    <name type="scientific">Cordyceps fumosorosea (strain ARSEF 2679)</name>
    <name type="common">Isaria fumosorosea</name>
    <dbReference type="NCBI Taxonomy" id="1081104"/>
    <lineage>
        <taxon>Eukaryota</taxon>
        <taxon>Fungi</taxon>
        <taxon>Dikarya</taxon>
        <taxon>Ascomycota</taxon>
        <taxon>Pezizomycotina</taxon>
        <taxon>Sordariomycetes</taxon>
        <taxon>Hypocreomycetidae</taxon>
        <taxon>Hypocreales</taxon>
        <taxon>Cordycipitaceae</taxon>
        <taxon>Cordyceps</taxon>
    </lineage>
</organism>
<dbReference type="RefSeq" id="XP_018707291.1">
    <property type="nucleotide sequence ID" value="XM_018845568.1"/>
</dbReference>
<protein>
    <submittedName>
        <fullName evidence="1">Uncharacterized protein</fullName>
    </submittedName>
</protein>
<dbReference type="Proteomes" id="UP000076744">
    <property type="component" value="Unassembled WGS sequence"/>
</dbReference>
<keyword evidence="2" id="KW-1185">Reference proteome</keyword>
<evidence type="ECO:0000313" key="2">
    <source>
        <dbReference type="Proteomes" id="UP000076744"/>
    </source>
</evidence>
<name>A0A168CIB0_CORFA</name>
<dbReference type="AlphaFoldDB" id="A0A168CIB0"/>
<dbReference type="EMBL" id="AZHB01000003">
    <property type="protein sequence ID" value="OAA71410.1"/>
    <property type="molecule type" value="Genomic_DNA"/>
</dbReference>